<name>A0A7M7GJK3_STRPU</name>
<dbReference type="FunCoup" id="A0A7M7GJK3">
    <property type="interactions" value="638"/>
</dbReference>
<dbReference type="InterPro" id="IPR023395">
    <property type="entry name" value="MCP_dom_sf"/>
</dbReference>
<dbReference type="InterPro" id="IPR018108">
    <property type="entry name" value="MCP_transmembrane"/>
</dbReference>
<keyword evidence="3 8" id="KW-0813">Transport</keyword>
<feature type="repeat" description="Solcar" evidence="7">
    <location>
        <begin position="151"/>
        <end position="236"/>
    </location>
</feature>
<dbReference type="AlphaFoldDB" id="A0A7M7GJK3"/>
<dbReference type="PROSITE" id="PS50920">
    <property type="entry name" value="SOLCAR"/>
    <property type="match status" value="3"/>
</dbReference>
<evidence type="ECO:0000256" key="5">
    <source>
        <dbReference type="ARBA" id="ARBA00022737"/>
    </source>
</evidence>
<evidence type="ECO:0000256" key="2">
    <source>
        <dbReference type="ARBA" id="ARBA00006375"/>
    </source>
</evidence>
<dbReference type="OrthoDB" id="270584at2759"/>
<feature type="repeat" description="Solcar" evidence="7">
    <location>
        <begin position="246"/>
        <end position="334"/>
    </location>
</feature>
<keyword evidence="6 7" id="KW-0472">Membrane</keyword>
<organism evidence="10 11">
    <name type="scientific">Strongylocentrotus purpuratus</name>
    <name type="common">Purple sea urchin</name>
    <dbReference type="NCBI Taxonomy" id="7668"/>
    <lineage>
        <taxon>Eukaryota</taxon>
        <taxon>Metazoa</taxon>
        <taxon>Echinodermata</taxon>
        <taxon>Eleutherozoa</taxon>
        <taxon>Echinozoa</taxon>
        <taxon>Echinoidea</taxon>
        <taxon>Euechinoidea</taxon>
        <taxon>Echinacea</taxon>
        <taxon>Camarodonta</taxon>
        <taxon>Echinidea</taxon>
        <taxon>Strongylocentrotidae</taxon>
        <taxon>Strongylocentrotus</taxon>
    </lineage>
</organism>
<dbReference type="GO" id="GO:0016020">
    <property type="term" value="C:membrane"/>
    <property type="evidence" value="ECO:0007669"/>
    <property type="project" value="UniProtKB-SubCell"/>
</dbReference>
<evidence type="ECO:0000256" key="6">
    <source>
        <dbReference type="ARBA" id="ARBA00023136"/>
    </source>
</evidence>
<dbReference type="CTD" id="284439"/>
<dbReference type="PANTHER" id="PTHR24089">
    <property type="entry name" value="SOLUTE CARRIER FAMILY 25"/>
    <property type="match status" value="1"/>
</dbReference>
<dbReference type="OMA" id="VYERMKW"/>
<keyword evidence="11" id="KW-1185">Reference proteome</keyword>
<reference evidence="11" key="1">
    <citation type="submission" date="2015-02" db="EMBL/GenBank/DDBJ databases">
        <title>Genome sequencing for Strongylocentrotus purpuratus.</title>
        <authorList>
            <person name="Murali S."/>
            <person name="Liu Y."/>
            <person name="Vee V."/>
            <person name="English A."/>
            <person name="Wang M."/>
            <person name="Skinner E."/>
            <person name="Han Y."/>
            <person name="Muzny D.M."/>
            <person name="Worley K.C."/>
            <person name="Gibbs R.A."/>
        </authorList>
    </citation>
    <scope>NUCLEOTIDE SEQUENCE</scope>
</reference>
<reference evidence="10" key="2">
    <citation type="submission" date="2021-01" db="UniProtKB">
        <authorList>
            <consortium name="EnsemblMetazoa"/>
        </authorList>
    </citation>
    <scope>IDENTIFICATION</scope>
</reference>
<dbReference type="GeneID" id="576399"/>
<feature type="transmembrane region" description="Helical" evidence="9">
    <location>
        <begin position="208"/>
        <end position="230"/>
    </location>
</feature>
<keyword evidence="9" id="KW-1133">Transmembrane helix</keyword>
<protein>
    <recommendedName>
        <fullName evidence="12">Mitochondrial coenzyme A transporter SLC25A42</fullName>
    </recommendedName>
</protein>
<evidence type="ECO:0000256" key="3">
    <source>
        <dbReference type="ARBA" id="ARBA00022448"/>
    </source>
</evidence>
<dbReference type="EnsemblMetazoa" id="XM_003723733">
    <property type="protein sequence ID" value="XP_003723781"/>
    <property type="gene ID" value="LOC576399"/>
</dbReference>
<evidence type="ECO:0000256" key="7">
    <source>
        <dbReference type="PROSITE-ProRule" id="PRU00282"/>
    </source>
</evidence>
<dbReference type="Gene3D" id="1.50.40.10">
    <property type="entry name" value="Mitochondrial carrier domain"/>
    <property type="match status" value="1"/>
</dbReference>
<keyword evidence="4 7" id="KW-0812">Transmembrane</keyword>
<comment type="subcellular location">
    <subcellularLocation>
        <location evidence="1">Membrane</location>
        <topology evidence="1">Multi-pass membrane protein</topology>
    </subcellularLocation>
</comment>
<accession>A0A7M7GJK3</accession>
<evidence type="ECO:0000256" key="8">
    <source>
        <dbReference type="RuleBase" id="RU000488"/>
    </source>
</evidence>
<evidence type="ECO:0000256" key="9">
    <source>
        <dbReference type="SAM" id="Phobius"/>
    </source>
</evidence>
<dbReference type="RefSeq" id="XP_003723781.1">
    <property type="nucleotide sequence ID" value="XM_003723733.3"/>
</dbReference>
<dbReference type="Pfam" id="PF00153">
    <property type="entry name" value="Mito_carr"/>
    <property type="match status" value="3"/>
</dbReference>
<evidence type="ECO:0000313" key="10">
    <source>
        <dbReference type="EnsemblMetazoa" id="XP_003723781"/>
    </source>
</evidence>
<evidence type="ECO:0000256" key="1">
    <source>
        <dbReference type="ARBA" id="ARBA00004141"/>
    </source>
</evidence>
<dbReference type="SUPFAM" id="SSF103506">
    <property type="entry name" value="Mitochondrial carrier"/>
    <property type="match status" value="1"/>
</dbReference>
<proteinExistence type="inferred from homology"/>
<evidence type="ECO:0000256" key="4">
    <source>
        <dbReference type="ARBA" id="ARBA00022692"/>
    </source>
</evidence>
<dbReference type="InterPro" id="IPR002067">
    <property type="entry name" value="MCP"/>
</dbReference>
<keyword evidence="5" id="KW-0677">Repeat</keyword>
<comment type="similarity">
    <text evidence="2 8">Belongs to the mitochondrial carrier (TC 2.A.29) family.</text>
</comment>
<dbReference type="PRINTS" id="PR00926">
    <property type="entry name" value="MITOCARRIER"/>
</dbReference>
<sequence>MQGGEVSIGAQESESRKPYHRVPLIEDPHMVEVSVSLKGDGRPASQISSSHGNVWRKIVSSLLAGAAAGAVAKSVIAPLDRTKILFQTSDMQFSARNAVGVLRDVYQKEGLVALWRGNSATLVRIIPYAGIQFAAHEQYKKLLNTHNTQNLNPARRFMAGSLAGVTAASLTYPLDVLRARMAVTHRTSYKGIMSMFLMTLRIDGASSFYRGFLPTVLGVIPYGGISFFTYETLKKQHREYTNRKEPSPSERLAFGAVAGLFGQSASYPLDVIRRRMQTAGITKYSYDSILNTGRNIVKEGGVIGGLYKGLSMNWIKGPVAVGISFTVFDLTLKWLSQRHFFRDDP</sequence>
<dbReference type="InParanoid" id="A0A7M7GJK3"/>
<evidence type="ECO:0008006" key="12">
    <source>
        <dbReference type="Google" id="ProtNLM"/>
    </source>
</evidence>
<dbReference type="KEGG" id="spu:576399"/>
<evidence type="ECO:0000313" key="11">
    <source>
        <dbReference type="Proteomes" id="UP000007110"/>
    </source>
</evidence>
<feature type="repeat" description="Solcar" evidence="7">
    <location>
        <begin position="56"/>
        <end position="142"/>
    </location>
</feature>
<dbReference type="GO" id="GO:0055085">
    <property type="term" value="P:transmembrane transport"/>
    <property type="evidence" value="ECO:0007669"/>
    <property type="project" value="InterPro"/>
</dbReference>
<dbReference type="Proteomes" id="UP000007110">
    <property type="component" value="Unassembled WGS sequence"/>
</dbReference>